<sequence length="466" mass="53787">MAGEPAGALMRFSCVGRLTQPSRNLSTEKPLSTKKGTFNMGFNPLHERGIPLERQMRNWSELNVTPYDTRSVHPYTRCRVIFMNGIEVESIINSHNFARHTADVGVKQKLAMVRRAEQQQQKAVNWLIPGDESTLARTIGYEQVAVDLTSWLARQEPDPYLKKVYEFALLEDFDHLYRYANLMDLMGEGRLAQDITGDYTEILPGRPTIFQHRDPHEELNRPMTLTAASPQSVMNAITITAAEQQTMNFYMNVGNIPEHPLARAMYLEIAQIEEQHVSHYESILDPTLGWLTNLVLHEYNECWLYWSCMQTEVDSRIKALWELHLNMEIEHLRVACEMLRDVDGIEAESFLPADGLPEPLTFEPNKEYVRDVLQRTIEWTSWDSQFVPITDLPADHRYFDYQRKVNAGGVPTEQVISQHREKHGGEYRFATEGDHPVASLRENGPHDQLSYWQVETKMARELEGVR</sequence>
<keyword evidence="2" id="KW-1185">Reference proteome</keyword>
<protein>
    <recommendedName>
        <fullName evidence="3">Ferritin-like protein</fullName>
    </recommendedName>
</protein>
<reference evidence="1 2" key="1">
    <citation type="submission" date="2024-06" db="EMBL/GenBank/DDBJ databases">
        <title>Novosphingobium rhizovicinus M1R2S20.</title>
        <authorList>
            <person name="Sun J.-Q."/>
        </authorList>
    </citation>
    <scope>NUCLEOTIDE SEQUENCE [LARGE SCALE GENOMIC DNA]</scope>
    <source>
        <strain evidence="1 2">M1R2S20</strain>
    </source>
</reference>
<dbReference type="SUPFAM" id="SSF47240">
    <property type="entry name" value="Ferritin-like"/>
    <property type="match status" value="1"/>
</dbReference>
<comment type="caution">
    <text evidence="1">The sequence shown here is derived from an EMBL/GenBank/DDBJ whole genome shotgun (WGS) entry which is preliminary data.</text>
</comment>
<evidence type="ECO:0008006" key="3">
    <source>
        <dbReference type="Google" id="ProtNLM"/>
    </source>
</evidence>
<name>A0ABV3RB88_9SPHN</name>
<dbReference type="EMBL" id="JBFNXR010000031">
    <property type="protein sequence ID" value="MEW9855362.1"/>
    <property type="molecule type" value="Genomic_DNA"/>
</dbReference>
<proteinExistence type="predicted"/>
<evidence type="ECO:0000313" key="1">
    <source>
        <dbReference type="EMBL" id="MEW9855362.1"/>
    </source>
</evidence>
<dbReference type="RefSeq" id="WP_367772786.1">
    <property type="nucleotide sequence ID" value="NZ_JBFNXR010000031.1"/>
</dbReference>
<dbReference type="Proteomes" id="UP001556118">
    <property type="component" value="Unassembled WGS sequence"/>
</dbReference>
<dbReference type="InterPro" id="IPR009078">
    <property type="entry name" value="Ferritin-like_SF"/>
</dbReference>
<organism evidence="1 2">
    <name type="scientific">Novosphingobium rhizovicinum</name>
    <dbReference type="NCBI Taxonomy" id="3228928"/>
    <lineage>
        <taxon>Bacteria</taxon>
        <taxon>Pseudomonadati</taxon>
        <taxon>Pseudomonadota</taxon>
        <taxon>Alphaproteobacteria</taxon>
        <taxon>Sphingomonadales</taxon>
        <taxon>Sphingomonadaceae</taxon>
        <taxon>Novosphingobium</taxon>
    </lineage>
</organism>
<accession>A0ABV3RB88</accession>
<gene>
    <name evidence="1" type="ORF">ABUH87_09290</name>
</gene>
<evidence type="ECO:0000313" key="2">
    <source>
        <dbReference type="Proteomes" id="UP001556118"/>
    </source>
</evidence>